<dbReference type="Proteomes" id="UP000076532">
    <property type="component" value="Unassembled WGS sequence"/>
</dbReference>
<proteinExistence type="inferred from homology"/>
<organism evidence="4 5">
    <name type="scientific">Athelia psychrophila</name>
    <dbReference type="NCBI Taxonomy" id="1759441"/>
    <lineage>
        <taxon>Eukaryota</taxon>
        <taxon>Fungi</taxon>
        <taxon>Dikarya</taxon>
        <taxon>Basidiomycota</taxon>
        <taxon>Agaricomycotina</taxon>
        <taxon>Agaricomycetes</taxon>
        <taxon>Agaricomycetidae</taxon>
        <taxon>Atheliales</taxon>
        <taxon>Atheliaceae</taxon>
        <taxon>Athelia</taxon>
    </lineage>
</organism>
<evidence type="ECO:0000313" key="5">
    <source>
        <dbReference type="Proteomes" id="UP000076532"/>
    </source>
</evidence>
<dbReference type="InterPro" id="IPR004046">
    <property type="entry name" value="GST_C"/>
</dbReference>
<reference evidence="4 5" key="1">
    <citation type="journal article" date="2016" name="Mol. Biol. Evol.">
        <title>Comparative Genomics of Early-Diverging Mushroom-Forming Fungi Provides Insights into the Origins of Lignocellulose Decay Capabilities.</title>
        <authorList>
            <person name="Nagy L.G."/>
            <person name="Riley R."/>
            <person name="Tritt A."/>
            <person name="Adam C."/>
            <person name="Daum C."/>
            <person name="Floudas D."/>
            <person name="Sun H."/>
            <person name="Yadav J.S."/>
            <person name="Pangilinan J."/>
            <person name="Larsson K.H."/>
            <person name="Matsuura K."/>
            <person name="Barry K."/>
            <person name="Labutti K."/>
            <person name="Kuo R."/>
            <person name="Ohm R.A."/>
            <person name="Bhattacharya S.S."/>
            <person name="Shirouzu T."/>
            <person name="Yoshinaga Y."/>
            <person name="Martin F.M."/>
            <person name="Grigoriev I.V."/>
            <person name="Hibbett D.S."/>
        </authorList>
    </citation>
    <scope>NUCLEOTIDE SEQUENCE [LARGE SCALE GENOMIC DNA]</scope>
    <source>
        <strain evidence="4 5">CBS 109695</strain>
    </source>
</reference>
<protein>
    <submittedName>
        <fullName evidence="4">Glutathione S-transferase</fullName>
    </submittedName>
</protein>
<dbReference type="PANTHER" id="PTHR44051:SF8">
    <property type="entry name" value="GLUTATHIONE S-TRANSFERASE GSTA"/>
    <property type="match status" value="1"/>
</dbReference>
<sequence>MSTAEPAIVRQKPLILYTGKTPNGYQASILLEELRAVYGSSIDYEVYKINFSKKEHKEPWFLKINPNGQVPAHYDKERKFTFDPNTQAQEYSEMMQWIFFGHGGLVPMHTQAYHFKRLAEKIPYAQIRYMDEARRLHGVLQIRLENRKYLAGAGEGSFSIADIKIAPWMNTWRSAMGVESLDEWPDVKAWVDRCMERPGVHAGIQVPA</sequence>
<evidence type="ECO:0000256" key="2">
    <source>
        <dbReference type="RuleBase" id="RU003494"/>
    </source>
</evidence>
<dbReference type="SUPFAM" id="SSF47616">
    <property type="entry name" value="GST C-terminal domain-like"/>
    <property type="match status" value="1"/>
</dbReference>
<dbReference type="InterPro" id="IPR036249">
    <property type="entry name" value="Thioredoxin-like_sf"/>
</dbReference>
<dbReference type="PANTHER" id="PTHR44051">
    <property type="entry name" value="GLUTATHIONE S-TRANSFERASE-RELATED"/>
    <property type="match status" value="1"/>
</dbReference>
<dbReference type="InterPro" id="IPR004045">
    <property type="entry name" value="Glutathione_S-Trfase_N"/>
</dbReference>
<dbReference type="InterPro" id="IPR010987">
    <property type="entry name" value="Glutathione-S-Trfase_C-like"/>
</dbReference>
<dbReference type="AlphaFoldDB" id="A0A166W909"/>
<name>A0A166W909_9AGAM</name>
<gene>
    <name evidence="4" type="ORF">FIBSPDRAFT_1036054</name>
</gene>
<dbReference type="Pfam" id="PF02798">
    <property type="entry name" value="GST_N"/>
    <property type="match status" value="1"/>
</dbReference>
<evidence type="ECO:0000256" key="1">
    <source>
        <dbReference type="ARBA" id="ARBA00007409"/>
    </source>
</evidence>
<comment type="similarity">
    <text evidence="1 2">Belongs to the GST superfamily.</text>
</comment>
<dbReference type="Gene3D" id="1.20.1050.10">
    <property type="match status" value="1"/>
</dbReference>
<accession>A0A166W909</accession>
<dbReference type="Pfam" id="PF00043">
    <property type="entry name" value="GST_C"/>
    <property type="match status" value="1"/>
</dbReference>
<dbReference type="Gene3D" id="3.40.30.10">
    <property type="entry name" value="Glutaredoxin"/>
    <property type="match status" value="1"/>
</dbReference>
<dbReference type="STRING" id="436010.A0A166W909"/>
<dbReference type="InterPro" id="IPR036282">
    <property type="entry name" value="Glutathione-S-Trfase_C_sf"/>
</dbReference>
<evidence type="ECO:0000259" key="3">
    <source>
        <dbReference type="PROSITE" id="PS50405"/>
    </source>
</evidence>
<evidence type="ECO:0000313" key="4">
    <source>
        <dbReference type="EMBL" id="KZP33506.1"/>
    </source>
</evidence>
<dbReference type="SUPFAM" id="SSF52833">
    <property type="entry name" value="Thioredoxin-like"/>
    <property type="match status" value="1"/>
</dbReference>
<dbReference type="OrthoDB" id="422574at2759"/>
<feature type="domain" description="GST C-terminal" evidence="3">
    <location>
        <begin position="87"/>
        <end position="208"/>
    </location>
</feature>
<dbReference type="EMBL" id="KV417482">
    <property type="protein sequence ID" value="KZP33506.1"/>
    <property type="molecule type" value="Genomic_DNA"/>
</dbReference>
<keyword evidence="5" id="KW-1185">Reference proteome</keyword>
<dbReference type="PROSITE" id="PS50405">
    <property type="entry name" value="GST_CTER"/>
    <property type="match status" value="1"/>
</dbReference>